<gene>
    <name evidence="2" type="ORF">Ddye_005131</name>
</gene>
<dbReference type="Proteomes" id="UP001280121">
    <property type="component" value="Unassembled WGS sequence"/>
</dbReference>
<evidence type="ECO:0000256" key="1">
    <source>
        <dbReference type="SAM" id="MobiDB-lite"/>
    </source>
</evidence>
<dbReference type="EMBL" id="JANJYI010000002">
    <property type="protein sequence ID" value="KAK2658598.1"/>
    <property type="molecule type" value="Genomic_DNA"/>
</dbReference>
<keyword evidence="3" id="KW-1185">Reference proteome</keyword>
<accession>A0AAD9XGH3</accession>
<protein>
    <submittedName>
        <fullName evidence="2">Uncharacterized protein</fullName>
    </submittedName>
</protein>
<dbReference type="AlphaFoldDB" id="A0AAD9XGH3"/>
<feature type="region of interest" description="Disordered" evidence="1">
    <location>
        <begin position="1"/>
        <end position="40"/>
    </location>
</feature>
<organism evidence="2 3">
    <name type="scientific">Dipteronia dyeriana</name>
    <dbReference type="NCBI Taxonomy" id="168575"/>
    <lineage>
        <taxon>Eukaryota</taxon>
        <taxon>Viridiplantae</taxon>
        <taxon>Streptophyta</taxon>
        <taxon>Embryophyta</taxon>
        <taxon>Tracheophyta</taxon>
        <taxon>Spermatophyta</taxon>
        <taxon>Magnoliopsida</taxon>
        <taxon>eudicotyledons</taxon>
        <taxon>Gunneridae</taxon>
        <taxon>Pentapetalae</taxon>
        <taxon>rosids</taxon>
        <taxon>malvids</taxon>
        <taxon>Sapindales</taxon>
        <taxon>Sapindaceae</taxon>
        <taxon>Hippocastanoideae</taxon>
        <taxon>Acereae</taxon>
        <taxon>Dipteronia</taxon>
    </lineage>
</organism>
<feature type="compositionally biased region" description="Polar residues" evidence="1">
    <location>
        <begin position="1"/>
        <end position="22"/>
    </location>
</feature>
<sequence length="154" mass="17049">MINDYRGNSSEIVLDQSDASSESSHHDRVSIVRSPSDSGVGEAGVCMLKNFGNGSFGDVWRVEYGAVIDLVSNLSKRVSSPNSSNSKLKKEVEKTKSESDLVFKEVSDKLARFEEDSARLRDSLMLNKDKLNQTDELLTDAIERLDKVAYEAVN</sequence>
<evidence type="ECO:0000313" key="2">
    <source>
        <dbReference type="EMBL" id="KAK2658598.1"/>
    </source>
</evidence>
<evidence type="ECO:0000313" key="3">
    <source>
        <dbReference type="Proteomes" id="UP001280121"/>
    </source>
</evidence>
<proteinExistence type="predicted"/>
<reference evidence="2" key="1">
    <citation type="journal article" date="2023" name="Plant J.">
        <title>Genome sequences and population genomics provide insights into the demographic history, inbreeding, and mutation load of two 'living fossil' tree species of Dipteronia.</title>
        <authorList>
            <person name="Feng Y."/>
            <person name="Comes H.P."/>
            <person name="Chen J."/>
            <person name="Zhu S."/>
            <person name="Lu R."/>
            <person name="Zhang X."/>
            <person name="Li P."/>
            <person name="Qiu J."/>
            <person name="Olsen K.M."/>
            <person name="Qiu Y."/>
        </authorList>
    </citation>
    <scope>NUCLEOTIDE SEQUENCE</scope>
    <source>
        <strain evidence="2">KIB01</strain>
    </source>
</reference>
<name>A0AAD9XGH3_9ROSI</name>
<comment type="caution">
    <text evidence="2">The sequence shown here is derived from an EMBL/GenBank/DDBJ whole genome shotgun (WGS) entry which is preliminary data.</text>
</comment>